<accession>A0A8S1F028</accession>
<comment type="catalytic activity">
    <reaction evidence="1">
        <text>All bonds known to be hydrolyzed by this endopeptidase have arginine in P1 and an acidic residue in P4. P6 is often occupied by an acidic residue or by a hydroxy-amino-acid residue, the phosphorylation of which enhances cleavage.</text>
        <dbReference type="EC" id="3.4.22.49"/>
    </reaction>
</comment>
<evidence type="ECO:0000259" key="5">
    <source>
        <dbReference type="PROSITE" id="PS51700"/>
    </source>
</evidence>
<evidence type="ECO:0000313" key="7">
    <source>
        <dbReference type="Proteomes" id="UP000494206"/>
    </source>
</evidence>
<dbReference type="PANTHER" id="PTHR12792">
    <property type="entry name" value="EXTRA SPINDLE POLES 1-RELATED"/>
    <property type="match status" value="1"/>
</dbReference>
<evidence type="ECO:0000256" key="2">
    <source>
        <dbReference type="ARBA" id="ARBA00012489"/>
    </source>
</evidence>
<keyword evidence="7" id="KW-1185">Reference proteome</keyword>
<dbReference type="GO" id="GO:0005737">
    <property type="term" value="C:cytoplasm"/>
    <property type="evidence" value="ECO:0007669"/>
    <property type="project" value="TreeGrafter"/>
</dbReference>
<comment type="caution">
    <text evidence="6">The sequence shown here is derived from an EMBL/GenBank/DDBJ whole genome shotgun (WGS) entry which is preliminary data.</text>
</comment>
<dbReference type="AlphaFoldDB" id="A0A8S1F028"/>
<dbReference type="PROSITE" id="PS51700">
    <property type="entry name" value="SEPARIN"/>
    <property type="match status" value="1"/>
</dbReference>
<dbReference type="Proteomes" id="UP000494206">
    <property type="component" value="Unassembled WGS sequence"/>
</dbReference>
<evidence type="ECO:0000256" key="4">
    <source>
        <dbReference type="ARBA" id="ARBA00022829"/>
    </source>
</evidence>
<organism evidence="6 7">
    <name type="scientific">Caenorhabditis bovis</name>
    <dbReference type="NCBI Taxonomy" id="2654633"/>
    <lineage>
        <taxon>Eukaryota</taxon>
        <taxon>Metazoa</taxon>
        <taxon>Ecdysozoa</taxon>
        <taxon>Nematoda</taxon>
        <taxon>Chromadorea</taxon>
        <taxon>Rhabditida</taxon>
        <taxon>Rhabditina</taxon>
        <taxon>Rhabditomorpha</taxon>
        <taxon>Rhabditoidea</taxon>
        <taxon>Rhabditidae</taxon>
        <taxon>Peloderinae</taxon>
        <taxon>Caenorhabditis</taxon>
    </lineage>
</organism>
<dbReference type="InterPro" id="IPR030397">
    <property type="entry name" value="SEPARIN_core_dom"/>
</dbReference>
<reference evidence="6 7" key="1">
    <citation type="submission" date="2020-04" db="EMBL/GenBank/DDBJ databases">
        <authorList>
            <person name="Laetsch R D."/>
            <person name="Stevens L."/>
            <person name="Kumar S."/>
            <person name="Blaxter L. M."/>
        </authorList>
    </citation>
    <scope>NUCLEOTIDE SEQUENCE [LARGE SCALE GENOMIC DNA]</scope>
</reference>
<dbReference type="OrthoDB" id="10255632at2759"/>
<dbReference type="EMBL" id="CADEPM010000004">
    <property type="protein sequence ID" value="CAB3403754.1"/>
    <property type="molecule type" value="Genomic_DNA"/>
</dbReference>
<proteinExistence type="predicted"/>
<evidence type="ECO:0000313" key="6">
    <source>
        <dbReference type="EMBL" id="CAB3403754.1"/>
    </source>
</evidence>
<gene>
    <name evidence="6" type="ORF">CBOVIS_LOCUS6174</name>
</gene>
<dbReference type="Pfam" id="PF03568">
    <property type="entry name" value="Separin_C"/>
    <property type="match status" value="1"/>
</dbReference>
<dbReference type="EC" id="3.4.22.49" evidence="2"/>
<dbReference type="GO" id="GO:0005813">
    <property type="term" value="C:centrosome"/>
    <property type="evidence" value="ECO:0007669"/>
    <property type="project" value="TreeGrafter"/>
</dbReference>
<name>A0A8S1F028_9PELO</name>
<evidence type="ECO:0000256" key="1">
    <source>
        <dbReference type="ARBA" id="ARBA00000451"/>
    </source>
</evidence>
<keyword evidence="3" id="KW-0378">Hydrolase</keyword>
<dbReference type="GO" id="GO:0004197">
    <property type="term" value="F:cysteine-type endopeptidase activity"/>
    <property type="evidence" value="ECO:0007669"/>
    <property type="project" value="InterPro"/>
</dbReference>
<dbReference type="GO" id="GO:0072686">
    <property type="term" value="C:mitotic spindle"/>
    <property type="evidence" value="ECO:0007669"/>
    <property type="project" value="TreeGrafter"/>
</dbReference>
<feature type="domain" description="Peptidase C50" evidence="5">
    <location>
        <begin position="865"/>
        <end position="959"/>
    </location>
</feature>
<dbReference type="GO" id="GO:0006508">
    <property type="term" value="P:proteolysis"/>
    <property type="evidence" value="ECO:0007669"/>
    <property type="project" value="InterPro"/>
</dbReference>
<dbReference type="PANTHER" id="PTHR12792:SF0">
    <property type="entry name" value="SEPARIN"/>
    <property type="match status" value="1"/>
</dbReference>
<evidence type="ECO:0000256" key="3">
    <source>
        <dbReference type="ARBA" id="ARBA00022801"/>
    </source>
</evidence>
<keyword evidence="4" id="KW-0159">Chromosome partition</keyword>
<protein>
    <recommendedName>
        <fullName evidence="2">separase</fullName>
        <ecNumber evidence="2">3.4.22.49</ecNumber>
    </recommendedName>
</protein>
<dbReference type="GO" id="GO:0005634">
    <property type="term" value="C:nucleus"/>
    <property type="evidence" value="ECO:0007669"/>
    <property type="project" value="InterPro"/>
</dbReference>
<dbReference type="InterPro" id="IPR005314">
    <property type="entry name" value="Peptidase_C50"/>
</dbReference>
<sequence>MRAVSRMLITYLDDLTEIQNEHYKAIVCLCQYAQLVPEDVIVKENILKWLTFLGENELTFAKIKEFKMDSLSPLYTDIVNLFLSYMKSREHRVERLEKMKHLYEKIKEIGLKKKSFGTFDLLSFSSWMMSLLSNVPIHSNMEKSEFPERSNYLLDASIKADSLVRNRLPGLSPYSFENTANASVFDYLENSKNPVSPTEYICLGSSIAWMFEIRKELAFFYTSIAQSREAMSAFVLNWRVALRSASLQRILQAANGAFYYYKVIDEPESKSYLKTINATCVNLLSPEAVVVRCSTPIMQDENDEYTIRKTVSSRKANIRRIAGDDETLTMHEITEEMNDLKIEEECILHRVSKTCRCTTCTHYYNMSSFSIEYQFSKALNSDFSQDSIVEIDKQYVDIRLEMMKVQRLLFKEAVKPRPGIALNEIFAMCVIRWISNKIARREEFDETSVQILKNAMKASRYVPLRTLEHSLILNQLHRKYRNPLPCRLSWMQPVERKPFVKIGIECAVDILRAVSPFGRKPKLARERISEAEKLKEIEVAYQVHQEIRTENALHSHLLYREWRASAFPYAARICQDPWESAYAWAEATAVGSRGALQNKIGICRRDCVTISGAMKLKTFVRAMPEEMTIVQIARCDDGHVYLIKMHCDRDPIVMPIAHATQATELMDKFTHLLQEDERIARDPGDRTPEQFWNTRKAIDARVKSLVEEAEKNFLDVAAYLLRPSIRVGEKTLRNAARIEKQLNAKIRLGEAKELVFLSSKMEERAWIKLMLRYSELRNVVSLTETTLSAYYRRFRDDVDLDGVPNPGKMYTYLVICPDLSQFCWENLPIFASHPFVCRMVSIHAMINHFESLSLNKKQVPLHVDLDKSYYVLDPDNNLGQTKKRMLEFINKFKWEGTVGAAPKPNEVVSALENMDAFFYFGHGSGSKHVHRNTVKHSKCNAISLLMGCGSVRTLPQGVGWDGKSVLLDYVLAKCPLVVGCLWTITDGEIDRYLMRMVDDCFENNGGFARQERNLKQLSEAMESARSKAKLKYLTGASVVMYGFPIIAKPGDSESAAKMSAISEKMLKSVYENQIFADCVTSRPIVSRIAAQTPTNDIVKTRGIQVFENIDEPTTPTRTRMRATRNL</sequence>
<dbReference type="GO" id="GO:0051307">
    <property type="term" value="P:meiotic chromosome separation"/>
    <property type="evidence" value="ECO:0007669"/>
    <property type="project" value="TreeGrafter"/>
</dbReference>